<dbReference type="EC" id="2.7.4.25" evidence="2"/>
<sequence>MKIAIDGPAGAGKSTAARQLAAELGYVYIDTGAMYRALTWKAIQESLDLDNEDSLYKLAKNTEIHFEYNSHSQRIICDGQDVSDHIRSPLINVEVSKVASKSLLRTVMVAQQRKLAESKSVVMDGRDIGEYVLPDADYKFFLTARIEKRVMRRAEELRASGYDIDTKIIEREIIERDLIDSSREMGALKVLQDSIVIDTSDLSVTEVVAAMKSCLKEG</sequence>
<comment type="caution">
    <text evidence="10">The sequence shown here is derived from an EMBL/GenBank/DDBJ whole genome shotgun (WGS) entry which is preliminary data.</text>
</comment>
<protein>
    <recommendedName>
        <fullName evidence="2">(d)CMP kinase</fullName>
        <ecNumber evidence="2">2.7.4.25</ecNumber>
    </recommendedName>
</protein>
<keyword evidence="4" id="KW-0547">Nucleotide-binding</keyword>
<dbReference type="GO" id="GO:0036430">
    <property type="term" value="F:CMP kinase activity"/>
    <property type="evidence" value="ECO:0007669"/>
    <property type="project" value="RHEA"/>
</dbReference>
<dbReference type="CDD" id="cd02020">
    <property type="entry name" value="CMPK"/>
    <property type="match status" value="1"/>
</dbReference>
<evidence type="ECO:0000256" key="1">
    <source>
        <dbReference type="ARBA" id="ARBA00009427"/>
    </source>
</evidence>
<gene>
    <name evidence="10" type="ORF">ASZ90_017807</name>
</gene>
<dbReference type="InterPro" id="IPR011994">
    <property type="entry name" value="Cytidylate_kinase_dom"/>
</dbReference>
<dbReference type="InterPro" id="IPR003136">
    <property type="entry name" value="Cytidylate_kin"/>
</dbReference>
<evidence type="ECO:0000256" key="4">
    <source>
        <dbReference type="ARBA" id="ARBA00022741"/>
    </source>
</evidence>
<evidence type="ECO:0000256" key="5">
    <source>
        <dbReference type="ARBA" id="ARBA00022777"/>
    </source>
</evidence>
<dbReference type="EMBL" id="LNQE01001842">
    <property type="protein sequence ID" value="KUG04668.1"/>
    <property type="molecule type" value="Genomic_DNA"/>
</dbReference>
<dbReference type="GO" id="GO:0005524">
    <property type="term" value="F:ATP binding"/>
    <property type="evidence" value="ECO:0007669"/>
    <property type="project" value="UniProtKB-KW"/>
</dbReference>
<dbReference type="GO" id="GO:0036431">
    <property type="term" value="F:dCMP kinase activity"/>
    <property type="evidence" value="ECO:0007669"/>
    <property type="project" value="InterPro"/>
</dbReference>
<dbReference type="InterPro" id="IPR027417">
    <property type="entry name" value="P-loop_NTPase"/>
</dbReference>
<keyword evidence="3 10" id="KW-0808">Transferase</keyword>
<accession>A0A0W8E7V3</accession>
<dbReference type="Gene3D" id="3.40.50.300">
    <property type="entry name" value="P-loop containing nucleotide triphosphate hydrolases"/>
    <property type="match status" value="1"/>
</dbReference>
<evidence type="ECO:0000256" key="3">
    <source>
        <dbReference type="ARBA" id="ARBA00022679"/>
    </source>
</evidence>
<reference evidence="10" key="1">
    <citation type="journal article" date="2015" name="Proc. Natl. Acad. Sci. U.S.A.">
        <title>Networks of energetic and metabolic interactions define dynamics in microbial communities.</title>
        <authorList>
            <person name="Embree M."/>
            <person name="Liu J.K."/>
            <person name="Al-Bassam M.M."/>
            <person name="Zengler K."/>
        </authorList>
    </citation>
    <scope>NUCLEOTIDE SEQUENCE</scope>
</reference>
<evidence type="ECO:0000256" key="2">
    <source>
        <dbReference type="ARBA" id="ARBA00012906"/>
    </source>
</evidence>
<comment type="catalytic activity">
    <reaction evidence="8">
        <text>CMP + ATP = CDP + ADP</text>
        <dbReference type="Rhea" id="RHEA:11600"/>
        <dbReference type="ChEBI" id="CHEBI:30616"/>
        <dbReference type="ChEBI" id="CHEBI:58069"/>
        <dbReference type="ChEBI" id="CHEBI:60377"/>
        <dbReference type="ChEBI" id="CHEBI:456216"/>
        <dbReference type="EC" id="2.7.4.25"/>
    </reaction>
</comment>
<organism evidence="10">
    <name type="scientific">hydrocarbon metagenome</name>
    <dbReference type="NCBI Taxonomy" id="938273"/>
    <lineage>
        <taxon>unclassified sequences</taxon>
        <taxon>metagenomes</taxon>
        <taxon>ecological metagenomes</taxon>
    </lineage>
</organism>
<comment type="catalytic activity">
    <reaction evidence="7">
        <text>dCMP + ATP = dCDP + ADP</text>
        <dbReference type="Rhea" id="RHEA:25094"/>
        <dbReference type="ChEBI" id="CHEBI:30616"/>
        <dbReference type="ChEBI" id="CHEBI:57566"/>
        <dbReference type="ChEBI" id="CHEBI:58593"/>
        <dbReference type="ChEBI" id="CHEBI:456216"/>
        <dbReference type="EC" id="2.7.4.25"/>
    </reaction>
</comment>
<dbReference type="SUPFAM" id="SSF52540">
    <property type="entry name" value="P-loop containing nucleoside triphosphate hydrolases"/>
    <property type="match status" value="1"/>
</dbReference>
<evidence type="ECO:0000256" key="7">
    <source>
        <dbReference type="ARBA" id="ARBA00047615"/>
    </source>
</evidence>
<name>A0A0W8E7V3_9ZZZZ</name>
<evidence type="ECO:0000259" key="9">
    <source>
        <dbReference type="Pfam" id="PF02224"/>
    </source>
</evidence>
<evidence type="ECO:0000313" key="10">
    <source>
        <dbReference type="EMBL" id="KUG04668.1"/>
    </source>
</evidence>
<comment type="similarity">
    <text evidence="1">Belongs to the cytidylate kinase family. Type 1 subfamily.</text>
</comment>
<keyword evidence="5 10" id="KW-0418">Kinase</keyword>
<dbReference type="HAMAP" id="MF_00238">
    <property type="entry name" value="Cytidyl_kinase_type1"/>
    <property type="match status" value="1"/>
</dbReference>
<dbReference type="NCBIfam" id="TIGR00017">
    <property type="entry name" value="cmk"/>
    <property type="match status" value="1"/>
</dbReference>
<feature type="domain" description="Cytidylate kinase" evidence="9">
    <location>
        <begin position="3"/>
        <end position="213"/>
    </location>
</feature>
<dbReference type="Pfam" id="PF02224">
    <property type="entry name" value="Cytidylate_kin"/>
    <property type="match status" value="1"/>
</dbReference>
<keyword evidence="6" id="KW-0067">ATP-binding</keyword>
<evidence type="ECO:0000256" key="8">
    <source>
        <dbReference type="ARBA" id="ARBA00048478"/>
    </source>
</evidence>
<dbReference type="AlphaFoldDB" id="A0A0W8E7V3"/>
<proteinExistence type="inferred from homology"/>
<evidence type="ECO:0000256" key="6">
    <source>
        <dbReference type="ARBA" id="ARBA00022840"/>
    </source>
</evidence>